<feature type="domain" description="PcRGLX/YetA-like N-terminal RIFT barrel" evidence="2">
    <location>
        <begin position="45"/>
        <end position="124"/>
    </location>
</feature>
<dbReference type="EMBL" id="JACOGF010000003">
    <property type="protein sequence ID" value="MBC3917224.1"/>
    <property type="molecule type" value="Genomic_DNA"/>
</dbReference>
<feature type="chain" id="PRO_5046541074" evidence="1">
    <location>
        <begin position="28"/>
        <end position="921"/>
    </location>
</feature>
<name>A0ABR6ZMW4_9BURK</name>
<proteinExistence type="predicted"/>
<dbReference type="Pfam" id="PF19501">
    <property type="entry name" value="PcRGLX_1st"/>
    <property type="match status" value="1"/>
</dbReference>
<feature type="domain" description="PcRGLX/YetA-like C-terminal alpha/alpha toroid" evidence="4">
    <location>
        <begin position="497"/>
        <end position="906"/>
    </location>
</feature>
<dbReference type="Proteomes" id="UP000650424">
    <property type="component" value="Unassembled WGS sequence"/>
</dbReference>
<organism evidence="5 6">
    <name type="scientific">Undibacterium hunanense</name>
    <dbReference type="NCBI Taxonomy" id="2762292"/>
    <lineage>
        <taxon>Bacteria</taxon>
        <taxon>Pseudomonadati</taxon>
        <taxon>Pseudomonadota</taxon>
        <taxon>Betaproteobacteria</taxon>
        <taxon>Burkholderiales</taxon>
        <taxon>Oxalobacteraceae</taxon>
        <taxon>Undibacterium</taxon>
    </lineage>
</organism>
<dbReference type="RefSeq" id="WP_186946463.1">
    <property type="nucleotide sequence ID" value="NZ_JACOGF010000003.1"/>
</dbReference>
<dbReference type="PANTHER" id="PTHR40081">
    <property type="entry name" value="CONCANAVALIN A-LIKE LECTIN/GLUCANASE"/>
    <property type="match status" value="1"/>
</dbReference>
<keyword evidence="6" id="KW-1185">Reference proteome</keyword>
<evidence type="ECO:0000313" key="5">
    <source>
        <dbReference type="EMBL" id="MBC3917224.1"/>
    </source>
</evidence>
<evidence type="ECO:0000256" key="1">
    <source>
        <dbReference type="SAM" id="SignalP"/>
    </source>
</evidence>
<dbReference type="InterPro" id="IPR048330">
    <property type="entry name" value="PcRGLX/YetA_2nd"/>
</dbReference>
<reference evidence="5 6" key="1">
    <citation type="submission" date="2020-08" db="EMBL/GenBank/DDBJ databases">
        <title>Novel species isolated from subtropical streams in China.</title>
        <authorList>
            <person name="Lu H."/>
        </authorList>
    </citation>
    <scope>NUCLEOTIDE SEQUENCE [LARGE SCALE GENOMIC DNA]</scope>
    <source>
        <strain evidence="5 6">CY18W</strain>
    </source>
</reference>
<dbReference type="PROSITE" id="PS51318">
    <property type="entry name" value="TAT"/>
    <property type="match status" value="1"/>
</dbReference>
<dbReference type="Pfam" id="PF21345">
    <property type="entry name" value="PcRGLX_2nd"/>
    <property type="match status" value="1"/>
</dbReference>
<gene>
    <name evidence="5" type="ORF">H8L32_07035</name>
</gene>
<protein>
    <submittedName>
        <fullName evidence="5">Tat pathway signal sequence domain protein</fullName>
    </submittedName>
</protein>
<dbReference type="InterPro" id="IPR045793">
    <property type="entry name" value="PcRGLX/YetA-like"/>
</dbReference>
<sequence>MFKLTRRSFIKTTAATALVGHIPSLQAQNLSTGETGAMVKANEFIRLNWLEGKTPQVLTGATVGVPWPRGKISKSQQFQLINQDGKDLPTQSWPLAYWPDGTLKWTAHAVAAGVSLGSELQVKPVAKTAPPSENIVSVKQSKDGYLIDTGVIVCDVAAHGAQFIRSVQRDGKDIMRNGHLVVITDDQPDGESGTTRQQNYISNISQVSLEQHGPVRAVLKVEGMHKDAKRAWLPFVVRLYFYAGADTIRVMHSFVYDGDEQRDFLRGIGLRFDVAMRDALHDRHVRFAGENAGLWAEGVRNMTGLRRDPGPAVRNAQLAGLACPPLSQFPDVIQRLIHLVPAWGDYTLSQQSADGFKIRKRTKSGYGWVEAAWGHRSPGTGYIGSISGGVAFGLRDFWQRHPTQLDIRQAHTDTAQVTVWMWSPDAPAMDLRFYHDGMGMETHDQEREGLEITYEDYEKGFGSPMGVARSSEITLWICAATPSREKLVQFADAIQTPSQLVAKPSHFLATGVFGGLWSLPDRSHPVKAALEDQLDFRFNFYKEQVEQRHWYGFWDYGDIRHTYDLDRHEWRYDVGGFAWDNSELSPDLWLWYSFLRTGRADIFRFAEAMVRHTSEVDTHHLGQFAGLGSRHNVQHWGCSAKQLRISAAVYRRFYYYLTADERIGDIMHSLIDADKKLESTDPARKLKPREDISNIKAHAGFGTDWGSLAGNWLTEWERSGDVRYRDKILTGMRDIAGMPHGFFNGNSFAYDADTSHLINVFGNRASASHLNAVFGAVEIFAELVTLTDEPRFVQAWLQYCELFNAGKQEQINALGMPHGAGNALRNGHSRLTAYVAWKNKNPALAQRAWREFFGNRGVPGPLLKTTRVQGVNSLNPFDEVPWISTNDTAQWGLAAIQNLALIGEYIPSMADLKKMDATDND</sequence>
<accession>A0ABR6ZMW4</accession>
<dbReference type="InterPro" id="IPR048331">
    <property type="entry name" value="PcRGLX/YetA_3rd"/>
</dbReference>
<dbReference type="Pfam" id="PF21346">
    <property type="entry name" value="PcRGLX_3rd"/>
    <property type="match status" value="1"/>
</dbReference>
<comment type="caution">
    <text evidence="5">The sequence shown here is derived from an EMBL/GenBank/DDBJ whole genome shotgun (WGS) entry which is preliminary data.</text>
</comment>
<keyword evidence="1" id="KW-0732">Signal</keyword>
<evidence type="ECO:0000259" key="4">
    <source>
        <dbReference type="Pfam" id="PF21346"/>
    </source>
</evidence>
<dbReference type="InterPro" id="IPR006311">
    <property type="entry name" value="TAT_signal"/>
</dbReference>
<evidence type="ECO:0000313" key="6">
    <source>
        <dbReference type="Proteomes" id="UP000650424"/>
    </source>
</evidence>
<dbReference type="InterPro" id="IPR048329">
    <property type="entry name" value="PcRGLX_1st"/>
</dbReference>
<dbReference type="PANTHER" id="PTHR40081:SF1">
    <property type="entry name" value="TAT PATHWAY SIGNAL SEQUENCE DOMAIN PROTEIN"/>
    <property type="match status" value="1"/>
</dbReference>
<evidence type="ECO:0000259" key="2">
    <source>
        <dbReference type="Pfam" id="PF19501"/>
    </source>
</evidence>
<feature type="domain" description="PcRGLX/YetA-like central beta-sandwich" evidence="3">
    <location>
        <begin position="136"/>
        <end position="491"/>
    </location>
</feature>
<evidence type="ECO:0000259" key="3">
    <source>
        <dbReference type="Pfam" id="PF21345"/>
    </source>
</evidence>
<feature type="signal peptide" evidence="1">
    <location>
        <begin position="1"/>
        <end position="27"/>
    </location>
</feature>